<keyword evidence="7" id="KW-1185">Reference proteome</keyword>
<dbReference type="InParanoid" id="T0RJR2"/>
<evidence type="ECO:0008006" key="8">
    <source>
        <dbReference type="Google" id="ProtNLM"/>
    </source>
</evidence>
<keyword evidence="2" id="KW-0119">Carbohydrate metabolism</keyword>
<organism evidence="6 7">
    <name type="scientific">Saprolegnia diclina (strain VS20)</name>
    <dbReference type="NCBI Taxonomy" id="1156394"/>
    <lineage>
        <taxon>Eukaryota</taxon>
        <taxon>Sar</taxon>
        <taxon>Stramenopiles</taxon>
        <taxon>Oomycota</taxon>
        <taxon>Saprolegniomycetes</taxon>
        <taxon>Saprolegniales</taxon>
        <taxon>Saprolegniaceae</taxon>
        <taxon>Saprolegnia</taxon>
    </lineage>
</organism>
<dbReference type="GO" id="GO:0030245">
    <property type="term" value="P:cellulose catabolic process"/>
    <property type="evidence" value="ECO:0007669"/>
    <property type="project" value="UniProtKB-KW"/>
</dbReference>
<dbReference type="PANTHER" id="PTHR35923:SF2">
    <property type="entry name" value="ENDOGLUCANASE"/>
    <property type="match status" value="1"/>
</dbReference>
<dbReference type="Proteomes" id="UP000030762">
    <property type="component" value="Unassembled WGS sequence"/>
</dbReference>
<feature type="transmembrane region" description="Helical" evidence="5">
    <location>
        <begin position="78"/>
        <end position="97"/>
    </location>
</feature>
<evidence type="ECO:0000256" key="1">
    <source>
        <dbReference type="ARBA" id="ARBA00023001"/>
    </source>
</evidence>
<dbReference type="VEuPathDB" id="FungiDB:SDRG_12190"/>
<dbReference type="InterPro" id="IPR017853">
    <property type="entry name" value="GH"/>
</dbReference>
<protein>
    <recommendedName>
        <fullName evidence="8">Glycoside hydrolase family 5 domain-containing protein</fullName>
    </recommendedName>
</protein>
<dbReference type="STRING" id="1156394.T0RJR2"/>
<reference evidence="6 7" key="1">
    <citation type="submission" date="2012-04" db="EMBL/GenBank/DDBJ databases">
        <title>The Genome Sequence of Saprolegnia declina VS20.</title>
        <authorList>
            <consortium name="The Broad Institute Genome Sequencing Platform"/>
            <person name="Russ C."/>
            <person name="Nusbaum C."/>
            <person name="Tyler B."/>
            <person name="van West P."/>
            <person name="Dieguez-Uribeondo J."/>
            <person name="de Bruijn I."/>
            <person name="Tripathy S."/>
            <person name="Jiang R."/>
            <person name="Young S.K."/>
            <person name="Zeng Q."/>
            <person name="Gargeya S."/>
            <person name="Fitzgerald M."/>
            <person name="Haas B."/>
            <person name="Abouelleil A."/>
            <person name="Alvarado L."/>
            <person name="Arachchi H.M."/>
            <person name="Berlin A."/>
            <person name="Chapman S.B."/>
            <person name="Goldberg J."/>
            <person name="Griggs A."/>
            <person name="Gujja S."/>
            <person name="Hansen M."/>
            <person name="Howarth C."/>
            <person name="Imamovic A."/>
            <person name="Larimer J."/>
            <person name="McCowen C."/>
            <person name="Montmayeur A."/>
            <person name="Murphy C."/>
            <person name="Neiman D."/>
            <person name="Pearson M."/>
            <person name="Priest M."/>
            <person name="Roberts A."/>
            <person name="Saif S."/>
            <person name="Shea T."/>
            <person name="Sisk P."/>
            <person name="Sykes S."/>
            <person name="Wortman J."/>
            <person name="Nusbaum C."/>
            <person name="Birren B."/>
        </authorList>
    </citation>
    <scope>NUCLEOTIDE SEQUENCE [LARGE SCALE GENOMIC DNA]</scope>
    <source>
        <strain evidence="6 7">VS20</strain>
    </source>
</reference>
<sequence length="254" mass="27739">MDRPSQLYDDNTDGVRGNSFAYSAPTRHSSSSHHGGGTRASLIERNIIAAPLDPRAAENTMRSPHKAYKGRLRRWPGVLLLVMIVGGAIAAIAYFSVSKGQEAHDRAFAVQKRLAKERAIADGLTSGSDEVDVDDDGQVNNPKVYPQSSCQQPDYQSKNGKIYAVAKNGTEVSFQIKGVNWFGMETGLRSPFGLWDNEQNGTTVYAIAQFLAKNKFNSVRIPLCVESILNNKAPQLSIINRVTNRALDLTSSPS</sequence>
<accession>T0RJR2</accession>
<keyword evidence="5" id="KW-0472">Membrane</keyword>
<proteinExistence type="predicted"/>
<evidence type="ECO:0000256" key="4">
    <source>
        <dbReference type="SAM" id="MobiDB-lite"/>
    </source>
</evidence>
<keyword evidence="3" id="KW-0624">Polysaccharide degradation</keyword>
<dbReference type="EMBL" id="JH767178">
    <property type="protein sequence ID" value="EQC30132.1"/>
    <property type="molecule type" value="Genomic_DNA"/>
</dbReference>
<dbReference type="Gene3D" id="3.20.20.80">
    <property type="entry name" value="Glycosidases"/>
    <property type="match status" value="1"/>
</dbReference>
<feature type="region of interest" description="Disordered" evidence="4">
    <location>
        <begin position="1"/>
        <end position="38"/>
    </location>
</feature>
<keyword evidence="5" id="KW-0812">Transmembrane</keyword>
<evidence type="ECO:0000313" key="6">
    <source>
        <dbReference type="EMBL" id="EQC30132.1"/>
    </source>
</evidence>
<dbReference type="RefSeq" id="XP_008616475.1">
    <property type="nucleotide sequence ID" value="XM_008618253.1"/>
</dbReference>
<evidence type="ECO:0000313" key="7">
    <source>
        <dbReference type="Proteomes" id="UP000030762"/>
    </source>
</evidence>
<evidence type="ECO:0000256" key="3">
    <source>
        <dbReference type="ARBA" id="ARBA00023326"/>
    </source>
</evidence>
<evidence type="ECO:0000256" key="2">
    <source>
        <dbReference type="ARBA" id="ARBA00023277"/>
    </source>
</evidence>
<evidence type="ECO:0000256" key="5">
    <source>
        <dbReference type="SAM" id="Phobius"/>
    </source>
</evidence>
<dbReference type="OMA" id="DNEQNGT"/>
<dbReference type="AlphaFoldDB" id="T0RJR2"/>
<keyword evidence="5" id="KW-1133">Transmembrane helix</keyword>
<gene>
    <name evidence="6" type="ORF">SDRG_12190</name>
</gene>
<dbReference type="PANTHER" id="PTHR35923">
    <property type="entry name" value="MAJOR EXTRACELLULAR ENDOGLUCANASE"/>
    <property type="match status" value="1"/>
</dbReference>
<keyword evidence="1" id="KW-0136">Cellulose degradation</keyword>
<name>T0RJR2_SAPDV</name>
<dbReference type="SUPFAM" id="SSF51445">
    <property type="entry name" value="(Trans)glycosidases"/>
    <property type="match status" value="1"/>
</dbReference>
<dbReference type="GeneID" id="19952917"/>
<dbReference type="OrthoDB" id="442731at2759"/>